<reference evidence="2 3" key="1">
    <citation type="submission" date="2017-07" db="EMBL/GenBank/DDBJ databases">
        <title>Draft whole genome sequences of clinical Proprionibacteriaceae strains.</title>
        <authorList>
            <person name="Bernier A.-M."/>
            <person name="Bernard K."/>
            <person name="Domingo M.-C."/>
        </authorList>
    </citation>
    <scope>NUCLEOTIDE SEQUENCE [LARGE SCALE GENOMIC DNA]</scope>
    <source>
        <strain evidence="2 3">NML 030167</strain>
    </source>
</reference>
<organism evidence="2 3">
    <name type="scientific">Enemella evansiae</name>
    <dbReference type="NCBI Taxonomy" id="2016499"/>
    <lineage>
        <taxon>Bacteria</taxon>
        <taxon>Bacillati</taxon>
        <taxon>Actinomycetota</taxon>
        <taxon>Actinomycetes</taxon>
        <taxon>Propionibacteriales</taxon>
        <taxon>Propionibacteriaceae</taxon>
        <taxon>Enemella</taxon>
    </lineage>
</organism>
<evidence type="ECO:0000313" key="3">
    <source>
        <dbReference type="Proteomes" id="UP000215896"/>
    </source>
</evidence>
<comment type="caution">
    <text evidence="2">The sequence shown here is derived from an EMBL/GenBank/DDBJ whole genome shotgun (WGS) entry which is preliminary data.</text>
</comment>
<dbReference type="InterPro" id="IPR011990">
    <property type="entry name" value="TPR-like_helical_dom_sf"/>
</dbReference>
<feature type="region of interest" description="Disordered" evidence="1">
    <location>
        <begin position="207"/>
        <end position="250"/>
    </location>
</feature>
<dbReference type="Proteomes" id="UP000215896">
    <property type="component" value="Unassembled WGS sequence"/>
</dbReference>
<gene>
    <name evidence="2" type="ORF">CGZ94_18250</name>
</gene>
<sequence length="250" mass="26855">MKAELRGLPADLADKVGPRLLAAGLLVDEDPELAYAHAKVARRLASRLPVVRAAVAETAYAAEDYAAALSEYRALRRMSGDDEYLPVLADCERALGRPEEALKLARQGAEADLDPATRIELRIVEAGARADLGQDAEARRLLQSEIAASRGRRVPADSAARLRYAYADRLLEAGDREAAHTWFAAAAKLDTDGVTDADERVARLEGLVIDFDDAEEADPEPGTGETGTSETGTSETEPGDAQDRPTETEE</sequence>
<dbReference type="AlphaFoldDB" id="A0A255G1Z8"/>
<name>A0A255G1Z8_9ACTN</name>
<evidence type="ECO:0008006" key="4">
    <source>
        <dbReference type="Google" id="ProtNLM"/>
    </source>
</evidence>
<accession>A0A255G1Z8</accession>
<evidence type="ECO:0000256" key="1">
    <source>
        <dbReference type="SAM" id="MobiDB-lite"/>
    </source>
</evidence>
<dbReference type="RefSeq" id="WP_094406591.1">
    <property type="nucleotide sequence ID" value="NZ_NMVO01000017.1"/>
</dbReference>
<feature type="compositionally biased region" description="Basic and acidic residues" evidence="1">
    <location>
        <begin position="241"/>
        <end position="250"/>
    </location>
</feature>
<dbReference type="EMBL" id="NMVO01000017">
    <property type="protein sequence ID" value="OYO09601.1"/>
    <property type="molecule type" value="Genomic_DNA"/>
</dbReference>
<dbReference type="Gene3D" id="1.25.40.10">
    <property type="entry name" value="Tetratricopeptide repeat domain"/>
    <property type="match status" value="1"/>
</dbReference>
<dbReference type="OrthoDB" id="3215237at2"/>
<dbReference type="SUPFAM" id="SSF48452">
    <property type="entry name" value="TPR-like"/>
    <property type="match status" value="1"/>
</dbReference>
<feature type="compositionally biased region" description="Low complexity" evidence="1">
    <location>
        <begin position="220"/>
        <end position="236"/>
    </location>
</feature>
<protein>
    <recommendedName>
        <fullName evidence="4">Tetratricopeptide repeat protein</fullName>
    </recommendedName>
</protein>
<feature type="compositionally biased region" description="Acidic residues" evidence="1">
    <location>
        <begin position="210"/>
        <end position="219"/>
    </location>
</feature>
<evidence type="ECO:0000313" key="2">
    <source>
        <dbReference type="EMBL" id="OYO09601.1"/>
    </source>
</evidence>
<keyword evidence="3" id="KW-1185">Reference proteome</keyword>
<proteinExistence type="predicted"/>